<sequence>MWQKGVLGSHSPTALVNTLWLNNCLHFGLRGTKEQYNLRWGDITLKAAVDGTEYLDYNERQTKTRTGENVADVRRVTPKMFSTGKNDLRNPVEIYKLYSQKRPTGFSGPEDPFFLAPNTVFGKDASGTSGEGEVTWFIRQRVGMNKMGKMLKTMANDAGLQGNKRLTNHSTRKHLVQKLREHNVPPTDIMAITGHKNVQSIINYSCVSEEQQKKCSNILACHTPRANNISSSTASTSRIAHTATSTTDSFDSFPQTSNCPEMQNFNTPHNPISFQQQFASSLQSQFSGATFHIANFHVHNYFTRNEHDNTHK</sequence>
<evidence type="ECO:0000313" key="6">
    <source>
        <dbReference type="EMBL" id="KAH3894497.1"/>
    </source>
</evidence>
<dbReference type="Gene3D" id="1.10.443.10">
    <property type="entry name" value="Intergrase catalytic core"/>
    <property type="match status" value="1"/>
</dbReference>
<dbReference type="InterPro" id="IPR013762">
    <property type="entry name" value="Integrase-like_cat_sf"/>
</dbReference>
<dbReference type="InterPro" id="IPR011010">
    <property type="entry name" value="DNA_brk_join_enz"/>
</dbReference>
<dbReference type="InterPro" id="IPR042838">
    <property type="entry name" value="KIAA1958"/>
</dbReference>
<dbReference type="SUPFAM" id="SSF56349">
    <property type="entry name" value="DNA breaking-rejoining enzymes"/>
    <property type="match status" value="1"/>
</dbReference>
<proteinExistence type="predicted"/>
<evidence type="ECO:0000313" key="7">
    <source>
        <dbReference type="Proteomes" id="UP000828390"/>
    </source>
</evidence>
<dbReference type="OrthoDB" id="2434995at2759"/>
<reference evidence="6" key="1">
    <citation type="journal article" date="2019" name="bioRxiv">
        <title>The Genome of the Zebra Mussel, Dreissena polymorpha: A Resource for Invasive Species Research.</title>
        <authorList>
            <person name="McCartney M.A."/>
            <person name="Auch B."/>
            <person name="Kono T."/>
            <person name="Mallez S."/>
            <person name="Zhang Y."/>
            <person name="Obille A."/>
            <person name="Becker A."/>
            <person name="Abrahante J.E."/>
            <person name="Garbe J."/>
            <person name="Badalamenti J.P."/>
            <person name="Herman A."/>
            <person name="Mangelson H."/>
            <person name="Liachko I."/>
            <person name="Sullivan S."/>
            <person name="Sone E.D."/>
            <person name="Koren S."/>
            <person name="Silverstein K.A.T."/>
            <person name="Beckman K.B."/>
            <person name="Gohl D.M."/>
        </authorList>
    </citation>
    <scope>NUCLEOTIDE SEQUENCE</scope>
    <source>
        <strain evidence="6">Duluth1</strain>
        <tissue evidence="6">Whole animal</tissue>
    </source>
</reference>
<dbReference type="InterPro" id="IPR021893">
    <property type="entry name" value="ZMYM2-like_C"/>
</dbReference>
<organism evidence="6 7">
    <name type="scientific">Dreissena polymorpha</name>
    <name type="common">Zebra mussel</name>
    <name type="synonym">Mytilus polymorpha</name>
    <dbReference type="NCBI Taxonomy" id="45954"/>
    <lineage>
        <taxon>Eukaryota</taxon>
        <taxon>Metazoa</taxon>
        <taxon>Spiralia</taxon>
        <taxon>Lophotrochozoa</taxon>
        <taxon>Mollusca</taxon>
        <taxon>Bivalvia</taxon>
        <taxon>Autobranchia</taxon>
        <taxon>Heteroconchia</taxon>
        <taxon>Euheterodonta</taxon>
        <taxon>Imparidentia</taxon>
        <taxon>Neoheterodontei</taxon>
        <taxon>Myida</taxon>
        <taxon>Dreissenoidea</taxon>
        <taxon>Dreissenidae</taxon>
        <taxon>Dreissena</taxon>
    </lineage>
</organism>
<comment type="caution">
    <text evidence="6">The sequence shown here is derived from an EMBL/GenBank/DDBJ whole genome shotgun (WGS) entry which is preliminary data.</text>
</comment>
<evidence type="ECO:0000256" key="1">
    <source>
        <dbReference type="ARBA" id="ARBA00022499"/>
    </source>
</evidence>
<dbReference type="PANTHER" id="PTHR46963:SF4">
    <property type="entry name" value="HYPOTHETICAL PROTEIN MGC115716"/>
    <property type="match status" value="1"/>
</dbReference>
<evidence type="ECO:0000256" key="2">
    <source>
        <dbReference type="ARBA" id="ARBA00022553"/>
    </source>
</evidence>
<dbReference type="GO" id="GO:0015074">
    <property type="term" value="P:DNA integration"/>
    <property type="evidence" value="ECO:0007669"/>
    <property type="project" value="InterPro"/>
</dbReference>
<dbReference type="Pfam" id="PF12012">
    <property type="entry name" value="DUF3504"/>
    <property type="match status" value="1"/>
</dbReference>
<dbReference type="GO" id="GO:0006310">
    <property type="term" value="P:DNA recombination"/>
    <property type="evidence" value="ECO:0007669"/>
    <property type="project" value="UniProtKB-KW"/>
</dbReference>
<keyword evidence="3" id="KW-0832">Ubl conjugation</keyword>
<feature type="domain" description="ZMYM2-like/QRICH1 C-terminal" evidence="5">
    <location>
        <begin position="1"/>
        <end position="153"/>
    </location>
</feature>
<gene>
    <name evidence="6" type="ORF">DPMN_018654</name>
</gene>
<keyword evidence="1" id="KW-1017">Isopeptide bond</keyword>
<evidence type="ECO:0000256" key="3">
    <source>
        <dbReference type="ARBA" id="ARBA00022843"/>
    </source>
</evidence>
<reference evidence="6" key="2">
    <citation type="submission" date="2020-11" db="EMBL/GenBank/DDBJ databases">
        <authorList>
            <person name="McCartney M.A."/>
            <person name="Auch B."/>
            <person name="Kono T."/>
            <person name="Mallez S."/>
            <person name="Becker A."/>
            <person name="Gohl D.M."/>
            <person name="Silverstein K.A.T."/>
            <person name="Koren S."/>
            <person name="Bechman K.B."/>
            <person name="Herman A."/>
            <person name="Abrahante J.E."/>
            <person name="Garbe J."/>
        </authorList>
    </citation>
    <scope>NUCLEOTIDE SEQUENCE</scope>
    <source>
        <strain evidence="6">Duluth1</strain>
        <tissue evidence="6">Whole animal</tissue>
    </source>
</reference>
<keyword evidence="2" id="KW-0597">Phosphoprotein</keyword>
<dbReference type="GO" id="GO:0003677">
    <property type="term" value="F:DNA binding"/>
    <property type="evidence" value="ECO:0007669"/>
    <property type="project" value="InterPro"/>
</dbReference>
<dbReference type="AlphaFoldDB" id="A0A9D4S9E5"/>
<name>A0A9D4S9E5_DREPO</name>
<dbReference type="EMBL" id="JAIWYP010000001">
    <property type="protein sequence ID" value="KAH3894497.1"/>
    <property type="molecule type" value="Genomic_DNA"/>
</dbReference>
<keyword evidence="4" id="KW-0233">DNA recombination</keyword>
<evidence type="ECO:0000256" key="4">
    <source>
        <dbReference type="ARBA" id="ARBA00023172"/>
    </source>
</evidence>
<dbReference type="PANTHER" id="PTHR46963">
    <property type="entry name" value="SIMILAR TO RIKEN CDNA E130308A19"/>
    <property type="match status" value="1"/>
</dbReference>
<protein>
    <recommendedName>
        <fullName evidence="5">ZMYM2-like/QRICH1 C-terminal domain-containing protein</fullName>
    </recommendedName>
</protein>
<evidence type="ECO:0000259" key="5">
    <source>
        <dbReference type="Pfam" id="PF12012"/>
    </source>
</evidence>
<keyword evidence="7" id="KW-1185">Reference proteome</keyword>
<accession>A0A9D4S9E5</accession>
<dbReference type="Proteomes" id="UP000828390">
    <property type="component" value="Unassembled WGS sequence"/>
</dbReference>